<feature type="region of interest" description="Disordered" evidence="14">
    <location>
        <begin position="2678"/>
        <end position="2706"/>
    </location>
</feature>
<dbReference type="Pfam" id="PF20519">
    <property type="entry name" value="Polycystin_dom"/>
    <property type="match status" value="1"/>
</dbReference>
<keyword evidence="12" id="KW-0966">Cell projection</keyword>
<feature type="domain" description="PKD" evidence="16">
    <location>
        <begin position="934"/>
        <end position="1009"/>
    </location>
</feature>
<dbReference type="GO" id="GO:0042995">
    <property type="term" value="C:cell projection"/>
    <property type="evidence" value="ECO:0007669"/>
    <property type="project" value="UniProtKB-SubCell"/>
</dbReference>
<comment type="subcellular location">
    <subcellularLocation>
        <location evidence="2">Cell membrane</location>
    </subcellularLocation>
    <subcellularLocation>
        <location evidence="3">Cell projection</location>
    </subcellularLocation>
    <subcellularLocation>
        <location evidence="1">Membrane</location>
        <topology evidence="1">Multi-pass membrane protein</topology>
    </subcellularLocation>
</comment>
<comment type="similarity">
    <text evidence="4">Belongs to the polycystin family.</text>
</comment>
<evidence type="ECO:0000256" key="11">
    <source>
        <dbReference type="ARBA" id="ARBA00023180"/>
    </source>
</evidence>
<evidence type="ECO:0000256" key="6">
    <source>
        <dbReference type="ARBA" id="ARBA00022692"/>
    </source>
</evidence>
<dbReference type="InterPro" id="IPR046338">
    <property type="entry name" value="GAIN_dom_sf"/>
</dbReference>
<feature type="region of interest" description="Disordered" evidence="14">
    <location>
        <begin position="2432"/>
        <end position="2459"/>
    </location>
</feature>
<evidence type="ECO:0000259" key="17">
    <source>
        <dbReference type="PROSITE" id="PS50221"/>
    </source>
</evidence>
<dbReference type="PROSITE" id="PS50221">
    <property type="entry name" value="GAIN_B"/>
    <property type="match status" value="1"/>
</dbReference>
<dbReference type="GO" id="GO:0005886">
    <property type="term" value="C:plasma membrane"/>
    <property type="evidence" value="ECO:0007669"/>
    <property type="project" value="UniProtKB-SubCell"/>
</dbReference>
<dbReference type="InterPro" id="IPR013320">
    <property type="entry name" value="ConA-like_dom_sf"/>
</dbReference>
<feature type="domain" description="PKD" evidence="16">
    <location>
        <begin position="287"/>
        <end position="318"/>
    </location>
</feature>
<dbReference type="InterPro" id="IPR000203">
    <property type="entry name" value="GPS"/>
</dbReference>
<dbReference type="Pfam" id="PF13385">
    <property type="entry name" value="Laminin_G_3"/>
    <property type="match status" value="1"/>
</dbReference>
<evidence type="ECO:0000256" key="15">
    <source>
        <dbReference type="SAM" id="Phobius"/>
    </source>
</evidence>
<feature type="compositionally biased region" description="Basic and acidic residues" evidence="14">
    <location>
        <begin position="2888"/>
        <end position="2902"/>
    </location>
</feature>
<organism evidence="19 20">
    <name type="scientific">Pocillopora damicornis</name>
    <name type="common">Cauliflower coral</name>
    <name type="synonym">Millepora damicornis</name>
    <dbReference type="NCBI Taxonomy" id="46731"/>
    <lineage>
        <taxon>Eukaryota</taxon>
        <taxon>Metazoa</taxon>
        <taxon>Cnidaria</taxon>
        <taxon>Anthozoa</taxon>
        <taxon>Hexacorallia</taxon>
        <taxon>Scleractinia</taxon>
        <taxon>Astrocoeniina</taxon>
        <taxon>Pocilloporidae</taxon>
        <taxon>Pocillopora</taxon>
    </lineage>
</organism>
<dbReference type="GO" id="GO:0005509">
    <property type="term" value="F:calcium ion binding"/>
    <property type="evidence" value="ECO:0007669"/>
    <property type="project" value="InterPro"/>
</dbReference>
<dbReference type="SMART" id="SM00089">
    <property type="entry name" value="PKD"/>
    <property type="match status" value="10"/>
</dbReference>
<dbReference type="InterPro" id="IPR057244">
    <property type="entry name" value="GAIN_B"/>
</dbReference>
<dbReference type="Gene3D" id="2.60.220.50">
    <property type="match status" value="1"/>
</dbReference>
<keyword evidence="9 15" id="KW-0472">Membrane</keyword>
<dbReference type="Gene3D" id="2.60.40.10">
    <property type="entry name" value="Immunoglobulins"/>
    <property type="match status" value="2"/>
</dbReference>
<evidence type="ECO:0000256" key="7">
    <source>
        <dbReference type="ARBA" id="ARBA00022737"/>
    </source>
</evidence>
<dbReference type="Pfam" id="PF01825">
    <property type="entry name" value="GPS"/>
    <property type="match status" value="1"/>
</dbReference>
<dbReference type="InterPro" id="IPR046791">
    <property type="entry name" value="Polycystin_dom"/>
</dbReference>
<feature type="region of interest" description="Disordered" evidence="14">
    <location>
        <begin position="2642"/>
        <end position="2664"/>
    </location>
</feature>
<evidence type="ECO:0000256" key="10">
    <source>
        <dbReference type="ARBA" id="ARBA00023157"/>
    </source>
</evidence>
<evidence type="ECO:0000259" key="18">
    <source>
        <dbReference type="PROSITE" id="PS51111"/>
    </source>
</evidence>
<dbReference type="InterPro" id="IPR022409">
    <property type="entry name" value="PKD/Chitinase_dom"/>
</dbReference>
<dbReference type="PANTHER" id="PTHR46730:SF1">
    <property type="entry name" value="PLAT DOMAIN-CONTAINING PROTEIN"/>
    <property type="match status" value="1"/>
</dbReference>
<dbReference type="Gene3D" id="2.60.120.200">
    <property type="match status" value="1"/>
</dbReference>
<accession>A0A3M6TZ07</accession>
<keyword evidence="5" id="KW-1003">Cell membrane</keyword>
<dbReference type="OrthoDB" id="5967883at2759"/>
<feature type="transmembrane region" description="Helical" evidence="15">
    <location>
        <begin position="2941"/>
        <end position="2960"/>
    </location>
</feature>
<dbReference type="PROSITE" id="PS51111">
    <property type="entry name" value="REJ"/>
    <property type="match status" value="1"/>
</dbReference>
<feature type="non-terminal residue" evidence="19">
    <location>
        <position position="1"/>
    </location>
</feature>
<dbReference type="InterPro" id="IPR000601">
    <property type="entry name" value="PKD_dom"/>
</dbReference>
<feature type="region of interest" description="Disordered" evidence="14">
    <location>
        <begin position="2062"/>
        <end position="2085"/>
    </location>
</feature>
<evidence type="ECO:0000256" key="1">
    <source>
        <dbReference type="ARBA" id="ARBA00004141"/>
    </source>
</evidence>
<feature type="region of interest" description="Disordered" evidence="14">
    <location>
        <begin position="2206"/>
        <end position="2225"/>
    </location>
</feature>
<feature type="compositionally biased region" description="Basic and acidic residues" evidence="14">
    <location>
        <begin position="2678"/>
        <end position="2693"/>
    </location>
</feature>
<keyword evidence="10" id="KW-1015">Disulfide bond</keyword>
<dbReference type="InterPro" id="IPR035986">
    <property type="entry name" value="PKD_dom_sf"/>
</dbReference>
<dbReference type="PROSITE" id="PS50093">
    <property type="entry name" value="PKD"/>
    <property type="match status" value="5"/>
</dbReference>
<keyword evidence="11" id="KW-0325">Glycoprotein</keyword>
<dbReference type="InterPro" id="IPR013122">
    <property type="entry name" value="PKD1_2_channel"/>
</dbReference>
<dbReference type="GO" id="GO:0005261">
    <property type="term" value="F:monoatomic cation channel activity"/>
    <property type="evidence" value="ECO:0007669"/>
    <property type="project" value="TreeGrafter"/>
</dbReference>
<feature type="domain" description="PKD" evidence="16">
    <location>
        <begin position="377"/>
        <end position="436"/>
    </location>
</feature>
<protein>
    <recommendedName>
        <fullName evidence="21">Polycystic kidney disease and receptor for egg jelly-related protein</fullName>
    </recommendedName>
</protein>
<reference evidence="19 20" key="1">
    <citation type="journal article" date="2018" name="Sci. Rep.">
        <title>Comparative analysis of the Pocillopora damicornis genome highlights role of immune system in coral evolution.</title>
        <authorList>
            <person name="Cunning R."/>
            <person name="Bay R.A."/>
            <person name="Gillette P."/>
            <person name="Baker A.C."/>
            <person name="Traylor-Knowles N."/>
        </authorList>
    </citation>
    <scope>NUCLEOTIDE SEQUENCE [LARGE SCALE GENOMIC DNA]</scope>
    <source>
        <strain evidence="19">RSMAS</strain>
        <tissue evidence="19">Whole animal</tissue>
    </source>
</reference>
<feature type="transmembrane region" description="Helical" evidence="15">
    <location>
        <begin position="3249"/>
        <end position="3268"/>
    </location>
</feature>
<evidence type="ECO:0008006" key="21">
    <source>
        <dbReference type="Google" id="ProtNLM"/>
    </source>
</evidence>
<dbReference type="Pfam" id="PF00801">
    <property type="entry name" value="PKD"/>
    <property type="match status" value="2"/>
</dbReference>
<feature type="region of interest" description="Disordered" evidence="14">
    <location>
        <begin position="2881"/>
        <end position="2902"/>
    </location>
</feature>
<dbReference type="PANTHER" id="PTHR46730">
    <property type="entry name" value="POLYCYSTIN-1"/>
    <property type="match status" value="1"/>
</dbReference>
<dbReference type="SMART" id="SM00303">
    <property type="entry name" value="GPS"/>
    <property type="match status" value="1"/>
</dbReference>
<keyword evidence="8 15" id="KW-1133">Transmembrane helix</keyword>
<dbReference type="InterPro" id="IPR002859">
    <property type="entry name" value="PKD/REJ-like"/>
</dbReference>
<sequence length="3648" mass="410094">VAKNFFSISNSLPLSQSPHFPSSSSLIAYYHFCEFQVLPKAVYPFNNITVANDVSPYKGVGFAAGTEFSPGIHGEEQGSIEVQGRADSYIELRKDVGNLNIKRSITILLYVYPLGRAGPIVNYKKDGHGVQIYEDRFSDRALATRVNRRNLRRTAVIKKTGILTRNEWHYVGMTYDYSSGLVSLWHNDQEVSSGNIGRTEIATQFDVRIGARQTSTDDFFKGRVACLQFYSTVLTQRQIEKARIACKPFEPVSRINMVIHHKSRYIEVNENISVAVHNDKNSKFSEYVYDLGDGSPTVTSDREAIHHRYSTYGDFSVKAIIFSRCRNETLVVRATVTVERPLELLGNLNLSYDPVSFPSVFIAVLSLNRGTDFKCNWNFSDGHLAETDFAHHGLMHKMNYQFNSAGTYTLNVSCVNRLSTANVSSLVFVQVPITGLVIDKITPKTYLSEFLVTWRVQTGSDIHYTARFENKELKIFKGQNDSRGWAWIRRQDHVSVGLFDVTVTATNKVSAVLQASETIRIETEVQPFVPVIYHSDRDIEINETVVLSMTKTNEENAANPYYLIDLGDGRNPLNTRGIMTNISYPVYGDFLVTINASNNVSFFIANILIKIHKPVLLVEDLSLTTQPTIFLQTTVISAHIPRASDVICSASFNEIPNYSKEFDLRAQSAWDPVKDPMNMNVPDVQFFIKRNYTKVGVYKVTVTCRNRLSEKTATIAVTVQRPIIGARLIPIKPIIFGKPINISFGFTSGTNASFAIDFNEHRFRRNMTGLSAFHILDEDVYKFPGIHEYTVAVWNLVTSPIWIQGHVIVEIPIHSLTVYIMGNPRDIEVNESVSIVTSLKNGSNPEFAFDFNDGGELMVTQRHLVDYKFNPHSHYVVNVTARNNVSEEFALLKVKVVKPVLVLRGLSLRTAPTAVNDSTKIVLYLREGSDFFCTWQFGDGSSLNSSYHYLSFYADGKTAEREAFQNLKFYVEHRFSSAGIFVVTTRCQNRLSSEVASAEVVIQTLVEGLNIPVIPAQSIGREFRVFWSISSGTNATFQIGFKGGEITSIHTSELEGHARVVVNIPGEYFIQVTAHNLVSPIQNRSAVILAELAVTNITVNVTFASRELEIEQNATFTVQLGAGTSPMFLFDFGDGNKVKNTLGKISHAYAYKDIYLTQPNFTYQVYVSAYNNVSSVSTIINVTVHRPVLQLHNMKLSTLPSNVSENARIVLSIDQGSDYFCDCDFGDGRALHRLNIPNKVYLGSVRTPVKNFNNHSYRISHVYQKSGKYHLLVECKNRLSHGRDAQEITIQEPIKDLKISNLHPRQFNETFVISWQTTNGTDVNFRILFGNVISKELGGNRNVTIKPAEYKAAGVFQVVVEAWNFVSRAVAKTALIIQHPVHIEDAYARLPQQGGSHGGQGFHSNNFPACRNITFQVFALGTDLSYQWQIDNEKGKFGPKMRIQHSFRRVGIHTVMVLVRNLVSEAHANISVMIHYAIEDPILQINSPQKINQPILFYISAKQLGTNSCFFVDFGDGTRSLFGHPGCKARNSTSSFIVKSAVESVKFDHIYNQVGQYVVALNASNEVSFVRVFKDVEVVFASCASPYVKIENLGETSNTAPTSLRSDPFVVRTLIHLDCERSNKVKFSWRLLLLDENGVQSKHKGNIIMNERELNIPRKTLQYGVYEVQFTAQMAIPETDKFRGTTIGYLKIVPSPLIAKIDGGNLISRGFGKKVKIDASPSKDPDVENVQDSGLSYTWLCRSIYTQFPQNLYSNLNLRTPYDTTGQTSTPGKMYSKGCYGDGEFVLAGRDSWLTLDTSQMMEDETYVVFVVIRKGGRIAHQYQVVEVIQGDPPVSKIECKQNCGEKICPSKRFSLVGTCFEGCIGRLIYEWRVYKNVGNDSIKSWELQQNIAQSLAEVKDTTGPIFTLPKDMLHGGSEYLIRLYGRRARGVNGKTESVYVTNEVPQGGACFGWPPSGDALITNFHIWCEGWKDPDMPLRMMLIIVILNTIIIHSEEDFLLLCFNREVFLQSVEPKIEGDQLDNMLANMTSGENSQLSNLVNVGDSQAALRMVGAINSLLNAQSTKTPSGNDSEREGARKEKRKEVRTSVIKAAASLPVTSLESLQQSADTIASASMFTDETSTTAMNASTEAFERMSALLKSSSDDFAGYDAVVSSAESLLSGMGQVLNAAGSSVAIKPKKMNATKAPPTCGPYDFDCSEVDDEFSRNSTDEEDVELDEESAKSRDAANAIVGMLGTVSGSVLENKLPGEQPSVISTAKLNMAVERADPDSPNGSSIGDGASGFKMPPLGKLFGKAGSDLDGPVDKEMAAVNENPYTWDKGSSSITGKVVSLSFNSKGKKLSVSNLDEDDPIDVFIPRDSPVSPPEKFIYNCSVHRGRRTHKLLVDKNGTAVNVEVRLVGSSRQFVVYVRRGKAPTTTEFDWRAVSPNITEEERLSPNVTDESTNSTDQDPTSFSTSLKSTLNETNTLQINLTKLEHARDNLHDSNVTLFLSQKRLYMGTYFVSIYFSPPSPLNGQHDPAECKGNDLSITYTLRTFKSKCLYWNEEFQKWKSDGCEVGNLTSVTRTHCRCTHLTAFGSMMDVAPNPIDYSAVLAGFSSMFETGNVVVFFFILVMFLLYALALVWARRADKRDMEQVLRSVKPKGTEKTGEETEEQSSSSSDETICVSEVEISDIDETKSGIEKESSPNEEIHLNGIDSSEDGYGSADNEDLVVVNKAGKNSSGKMDFFRHRRDGGHKYVVQTNSLDSQSSDFLDETSENSVNERKGTKKWWCCRKRTKDIEDGDSKEKSEEQEEKKKKKSDGFLPHWCLYIAWTLCIMASFTSALYTLFYSMMWGRDKSNQWFISMILTFTQDTLINQPAKVLFLSMVYAIFIRKSDEETDAEQGVEDPRKGQDEEWLHGDTLDNEDREKELLRYKPPDESKLNALRETRVREKQLKDKFIKLGDYTFVVLVLVLLSYGNRDPQSFMMRNSMEKEFIHPLTASYPQGITDVNNLQLFMTWTEQSLIPYLYEHDWYNGEKVTNRTGYTSGRQSRRLGRIRLRQVRVENGSCSVTKVLREVIHECNPPFDEKHEDTRMFSPEWRAGYQPAEDTPLYKRSASGQLSPWAYLDPTESNSSFTFYGRIAFYPGGGYMAEFGDSLEETAAFVKYLKSTHWIDKYTRAVFIEGAIYNPNTNLIGVIETGAEVTSGNAFLPRVDFKIFRLFARLDPSYAFNSACELLFFVIILYTLYTIIKGIYQRRKEYFYETVSQLDIILFVDGVAIVVVYVVRESKLKSAVATLKSDQEWFMDFSECASYNETLVILYAFADFVAILKFIHFLSFTRVVQLLSTTIAKSVVELQSFAVMLFAIYMAYSSMAFTVFAPYVEDYRSFSATLASLSCLVMGVFDHTDFTSQSDYKTVGYFFFTTFSASMIFIFTNVVITIISVVHQDVCTDEELKKNQDSFFNIILDRVLIFTGLKGPPVREEPEIEEPSISEIQWNSNVNYIENSQLKRFKGLIKSIYDYDEIENISLIRAYTCTWERKTIRENSGYQGDTSRSNAADQSNNDEHGRTNDTKSQSQGESVAKDEQQLESPSSMEEKNSPAETLTKLIAKKTEELRRLEEQGVCDEKERLRCVRVIECFQDLLKKSVGDEDSAKMFLSHEEEFEV</sequence>
<evidence type="ECO:0000256" key="3">
    <source>
        <dbReference type="ARBA" id="ARBA00004316"/>
    </source>
</evidence>
<evidence type="ECO:0000256" key="5">
    <source>
        <dbReference type="ARBA" id="ARBA00022475"/>
    </source>
</evidence>
<feature type="domain" description="GAIN-B" evidence="17">
    <location>
        <begin position="2427"/>
        <end position="2587"/>
    </location>
</feature>
<feature type="compositionally biased region" description="Polar residues" evidence="14">
    <location>
        <begin position="2062"/>
        <end position="2071"/>
    </location>
</feature>
<evidence type="ECO:0000256" key="13">
    <source>
        <dbReference type="PIRSR" id="PIRSR603915-2"/>
    </source>
</evidence>
<evidence type="ECO:0000256" key="12">
    <source>
        <dbReference type="ARBA" id="ARBA00023273"/>
    </source>
</evidence>
<feature type="transmembrane region" description="Helical" evidence="15">
    <location>
        <begin position="3400"/>
        <end position="3427"/>
    </location>
</feature>
<dbReference type="InterPro" id="IPR013783">
    <property type="entry name" value="Ig-like_fold"/>
</dbReference>
<feature type="transmembrane region" description="Helical" evidence="15">
    <location>
        <begin position="3219"/>
        <end position="3237"/>
    </location>
</feature>
<evidence type="ECO:0000313" key="19">
    <source>
        <dbReference type="EMBL" id="RMX46633.1"/>
    </source>
</evidence>
<dbReference type="SUPFAM" id="SSF49299">
    <property type="entry name" value="PKD domain"/>
    <property type="match status" value="9"/>
</dbReference>
<feature type="region of interest" description="Disordered" evidence="14">
    <location>
        <begin position="3529"/>
        <end position="3586"/>
    </location>
</feature>
<proteinExistence type="inferred from homology"/>
<feature type="compositionally biased region" description="Basic and acidic residues" evidence="14">
    <location>
        <begin position="2072"/>
        <end position="2085"/>
    </location>
</feature>
<dbReference type="Pfam" id="PF02010">
    <property type="entry name" value="REJ"/>
    <property type="match status" value="1"/>
</dbReference>
<evidence type="ECO:0000256" key="4">
    <source>
        <dbReference type="ARBA" id="ARBA00007200"/>
    </source>
</evidence>
<dbReference type="Proteomes" id="UP000275408">
    <property type="component" value="Unassembled WGS sequence"/>
</dbReference>
<keyword evidence="20" id="KW-1185">Reference proteome</keyword>
<keyword evidence="6 15" id="KW-0812">Transmembrane</keyword>
<dbReference type="InterPro" id="IPR003915">
    <property type="entry name" value="PKD_2"/>
</dbReference>
<dbReference type="STRING" id="46731.A0A3M6TZ07"/>
<feature type="transmembrane region" description="Helical" evidence="15">
    <location>
        <begin position="3301"/>
        <end position="3321"/>
    </location>
</feature>
<evidence type="ECO:0000256" key="14">
    <source>
        <dbReference type="SAM" id="MobiDB-lite"/>
    </source>
</evidence>
<dbReference type="PRINTS" id="PR01433">
    <property type="entry name" value="POLYCYSTIN2"/>
</dbReference>
<evidence type="ECO:0000256" key="2">
    <source>
        <dbReference type="ARBA" id="ARBA00004236"/>
    </source>
</evidence>
<dbReference type="GO" id="GO:0006816">
    <property type="term" value="P:calcium ion transport"/>
    <property type="evidence" value="ECO:0007669"/>
    <property type="project" value="TreeGrafter"/>
</dbReference>
<feature type="domain" description="PKD" evidence="16">
    <location>
        <begin position="1412"/>
        <end position="1474"/>
    </location>
</feature>
<feature type="compositionally biased region" description="Polar residues" evidence="14">
    <location>
        <begin position="2438"/>
        <end position="2459"/>
    </location>
</feature>
<feature type="transmembrane region" description="Helical" evidence="15">
    <location>
        <begin position="2606"/>
        <end position="2626"/>
    </location>
</feature>
<keyword evidence="7" id="KW-0677">Repeat</keyword>
<gene>
    <name evidence="19" type="ORF">pdam_00012416</name>
</gene>
<feature type="disulfide bond" evidence="13">
    <location>
        <begin position="3051"/>
        <end position="3064"/>
    </location>
</feature>
<evidence type="ECO:0000259" key="16">
    <source>
        <dbReference type="PROSITE" id="PS50093"/>
    </source>
</evidence>
<evidence type="ECO:0000256" key="9">
    <source>
        <dbReference type="ARBA" id="ARBA00023136"/>
    </source>
</evidence>
<comment type="caution">
    <text evidence="19">The sequence shown here is derived from an EMBL/GenBank/DDBJ whole genome shotgun (WGS) entry which is preliminary data.</text>
</comment>
<dbReference type="EMBL" id="RCHS01002616">
    <property type="protein sequence ID" value="RMX46633.1"/>
    <property type="molecule type" value="Genomic_DNA"/>
</dbReference>
<name>A0A3M6TZ07_POCDA</name>
<dbReference type="SUPFAM" id="SSF49899">
    <property type="entry name" value="Concanavalin A-like lectins/glucanases"/>
    <property type="match status" value="1"/>
</dbReference>
<evidence type="ECO:0000313" key="20">
    <source>
        <dbReference type="Proteomes" id="UP000275408"/>
    </source>
</evidence>
<dbReference type="InterPro" id="IPR014010">
    <property type="entry name" value="REJ_dom"/>
</dbReference>
<feature type="domain" description="PKD" evidence="16">
    <location>
        <begin position="1480"/>
        <end position="1578"/>
    </location>
</feature>
<feature type="domain" description="REJ" evidence="18">
    <location>
        <begin position="1583"/>
        <end position="1979"/>
    </location>
</feature>
<evidence type="ECO:0000256" key="8">
    <source>
        <dbReference type="ARBA" id="ARBA00022989"/>
    </source>
</evidence>
<feature type="transmembrane region" description="Helical" evidence="15">
    <location>
        <begin position="2808"/>
        <end position="2836"/>
    </location>
</feature>
<dbReference type="Pfam" id="PF08016">
    <property type="entry name" value="PKD_channel"/>
    <property type="match status" value="1"/>
</dbReference>
<feature type="transmembrane region" description="Helical" evidence="15">
    <location>
        <begin position="3342"/>
        <end position="3365"/>
    </location>
</feature>
<feature type="compositionally biased region" description="Polar residues" evidence="14">
    <location>
        <begin position="3529"/>
        <end position="3544"/>
    </location>
</feature>